<keyword evidence="4" id="KW-1185">Reference proteome</keyword>
<dbReference type="AlphaFoldDB" id="A0AAE0SIW4"/>
<keyword evidence="2" id="KW-1133">Transmembrane helix</keyword>
<evidence type="ECO:0000256" key="1">
    <source>
        <dbReference type="SAM" id="MobiDB-lite"/>
    </source>
</evidence>
<feature type="region of interest" description="Disordered" evidence="1">
    <location>
        <begin position="190"/>
        <end position="210"/>
    </location>
</feature>
<reference evidence="3" key="3">
    <citation type="submission" date="2023-05" db="EMBL/GenBank/DDBJ databases">
        <authorList>
            <person name="Smith C.H."/>
        </authorList>
    </citation>
    <scope>NUCLEOTIDE SEQUENCE</scope>
    <source>
        <strain evidence="3">CHS0354</strain>
        <tissue evidence="3">Mantle</tissue>
    </source>
</reference>
<organism evidence="3 4">
    <name type="scientific">Potamilus streckersoni</name>
    <dbReference type="NCBI Taxonomy" id="2493646"/>
    <lineage>
        <taxon>Eukaryota</taxon>
        <taxon>Metazoa</taxon>
        <taxon>Spiralia</taxon>
        <taxon>Lophotrochozoa</taxon>
        <taxon>Mollusca</taxon>
        <taxon>Bivalvia</taxon>
        <taxon>Autobranchia</taxon>
        <taxon>Heteroconchia</taxon>
        <taxon>Palaeoheterodonta</taxon>
        <taxon>Unionida</taxon>
        <taxon>Unionoidea</taxon>
        <taxon>Unionidae</taxon>
        <taxon>Ambleminae</taxon>
        <taxon>Lampsilini</taxon>
        <taxon>Potamilus</taxon>
    </lineage>
</organism>
<keyword evidence="2" id="KW-0472">Membrane</keyword>
<keyword evidence="2" id="KW-0812">Transmembrane</keyword>
<proteinExistence type="predicted"/>
<dbReference type="Proteomes" id="UP001195483">
    <property type="component" value="Unassembled WGS sequence"/>
</dbReference>
<gene>
    <name evidence="3" type="ORF">CHS0354_034051</name>
</gene>
<feature type="region of interest" description="Disordered" evidence="1">
    <location>
        <begin position="85"/>
        <end position="115"/>
    </location>
</feature>
<feature type="transmembrane region" description="Helical" evidence="2">
    <location>
        <begin position="52"/>
        <end position="76"/>
    </location>
</feature>
<reference evidence="3" key="1">
    <citation type="journal article" date="2021" name="Genome Biol. Evol.">
        <title>A High-Quality Reference Genome for a Parasitic Bivalve with Doubly Uniparental Inheritance (Bivalvia: Unionida).</title>
        <authorList>
            <person name="Smith C.H."/>
        </authorList>
    </citation>
    <scope>NUCLEOTIDE SEQUENCE</scope>
    <source>
        <strain evidence="3">CHS0354</strain>
    </source>
</reference>
<protein>
    <submittedName>
        <fullName evidence="3">Uncharacterized protein</fullName>
    </submittedName>
</protein>
<accession>A0AAE0SIW4</accession>
<reference evidence="3" key="2">
    <citation type="journal article" date="2021" name="Genome Biol. Evol.">
        <title>Developing a high-quality reference genome for a parasitic bivalve with doubly uniparental inheritance (Bivalvia: Unionida).</title>
        <authorList>
            <person name="Smith C.H."/>
        </authorList>
    </citation>
    <scope>NUCLEOTIDE SEQUENCE</scope>
    <source>
        <strain evidence="3">CHS0354</strain>
        <tissue evidence="3">Mantle</tissue>
    </source>
</reference>
<sequence length="210" mass="23971">MAQKMTSMLDSYTLDFDWHLIYGITKCPGCWSLSIQIHIAVPSPDESLGLPVAGLAGGISAGLVVIFIMGIGIVLWRRNQHKKRNELDNDVSKEHKERRSKIKDSSVQKDEASGKEYEGLHFKETEANQYLQLHGITLEENRNVDIRSPESDSYEQLHPYVNKDIQMYSSLNISKTLKDAEQKYENAWIKTPDTPDESNKIFDRSEEDIV</sequence>
<evidence type="ECO:0000256" key="2">
    <source>
        <dbReference type="SAM" id="Phobius"/>
    </source>
</evidence>
<name>A0AAE0SIW4_9BIVA</name>
<evidence type="ECO:0000313" key="4">
    <source>
        <dbReference type="Proteomes" id="UP001195483"/>
    </source>
</evidence>
<evidence type="ECO:0000313" key="3">
    <source>
        <dbReference type="EMBL" id="KAK3592283.1"/>
    </source>
</evidence>
<comment type="caution">
    <text evidence="3">The sequence shown here is derived from an EMBL/GenBank/DDBJ whole genome shotgun (WGS) entry which is preliminary data.</text>
</comment>
<dbReference type="EMBL" id="JAEAOA010001987">
    <property type="protein sequence ID" value="KAK3592283.1"/>
    <property type="molecule type" value="Genomic_DNA"/>
</dbReference>